<reference evidence="1" key="1">
    <citation type="submission" date="2020-04" db="EMBL/GenBank/DDBJ databases">
        <authorList>
            <person name="Chiriac C."/>
            <person name="Salcher M."/>
            <person name="Ghai R."/>
            <person name="Kavagutti S V."/>
        </authorList>
    </citation>
    <scope>NUCLEOTIDE SEQUENCE</scope>
</reference>
<organism evidence="1">
    <name type="scientific">uncultured Caudovirales phage</name>
    <dbReference type="NCBI Taxonomy" id="2100421"/>
    <lineage>
        <taxon>Viruses</taxon>
        <taxon>Duplodnaviria</taxon>
        <taxon>Heunggongvirae</taxon>
        <taxon>Uroviricota</taxon>
        <taxon>Caudoviricetes</taxon>
        <taxon>Peduoviridae</taxon>
        <taxon>Maltschvirus</taxon>
        <taxon>Maltschvirus maltsch</taxon>
    </lineage>
</organism>
<name>A0A6J5LW15_9CAUD</name>
<dbReference type="EMBL" id="LR796315">
    <property type="protein sequence ID" value="CAB4135919.1"/>
    <property type="molecule type" value="Genomic_DNA"/>
</dbReference>
<dbReference type="EMBL" id="LR798394">
    <property type="protein sequence ID" value="CAB5228506.1"/>
    <property type="molecule type" value="Genomic_DNA"/>
</dbReference>
<protein>
    <submittedName>
        <fullName evidence="1">Uncharacterized protein</fullName>
    </submittedName>
</protein>
<accession>A0A6J5LW15</accession>
<proteinExistence type="predicted"/>
<evidence type="ECO:0000313" key="2">
    <source>
        <dbReference type="EMBL" id="CAB5228506.1"/>
    </source>
</evidence>
<sequence length="76" mass="7650">MATLSIPNTLVNGTPAVATEVMANFNAIKTFAEALAAGTNLDDGSIVYSKLAAATVSALTTAGDDDQMILGSQVFG</sequence>
<evidence type="ECO:0000313" key="1">
    <source>
        <dbReference type="EMBL" id="CAB4135919.1"/>
    </source>
</evidence>
<gene>
    <name evidence="2" type="ORF">UFOVP1549_21</name>
    <name evidence="1" type="ORF">UFOVP303_12</name>
</gene>